<dbReference type="AlphaFoldDB" id="A0A919GBH3"/>
<dbReference type="GO" id="GO:0008757">
    <property type="term" value="F:S-adenosylmethionine-dependent methyltransferase activity"/>
    <property type="evidence" value="ECO:0007669"/>
    <property type="project" value="InterPro"/>
</dbReference>
<proteinExistence type="predicted"/>
<sequence length="232" mass="26201">MTAIATPQRRQRGNSMLKTKIADPSRPGSLAHSARAKRWQELLRCFPDLAEMRVLDLGGTPASWRSAPVRPAHVVTVNLDPRAARQSEQGITPVVADACTLSLPGNLSAERFDLVYSNSVLEHVGGHHRRQQFADTVHAHGTHHWVQTPYRYFPVEPHWLFPGLQLLPFRVRVAVSQHWPHGHIPRSGRAQATRHVQEVELLSLTEMRSYFSDSHIWIERLAGLPKSLVARK</sequence>
<accession>A0A919GBH3</accession>
<organism evidence="3 4">
    <name type="scientific">Streptomyces capitiformicae</name>
    <dbReference type="NCBI Taxonomy" id="2014920"/>
    <lineage>
        <taxon>Bacteria</taxon>
        <taxon>Bacillati</taxon>
        <taxon>Actinomycetota</taxon>
        <taxon>Actinomycetes</taxon>
        <taxon>Kitasatosporales</taxon>
        <taxon>Streptomycetaceae</taxon>
        <taxon>Streptomyces</taxon>
    </lineage>
</organism>
<keyword evidence="4" id="KW-1185">Reference proteome</keyword>
<evidence type="ECO:0000259" key="2">
    <source>
        <dbReference type="Pfam" id="PF08241"/>
    </source>
</evidence>
<dbReference type="RefSeq" id="WP_208921409.1">
    <property type="nucleotide sequence ID" value="NZ_BNAT01000001.1"/>
</dbReference>
<dbReference type="SUPFAM" id="SSF53335">
    <property type="entry name" value="S-adenosyl-L-methionine-dependent methyltransferases"/>
    <property type="match status" value="1"/>
</dbReference>
<dbReference type="Proteomes" id="UP000603227">
    <property type="component" value="Unassembled WGS sequence"/>
</dbReference>
<dbReference type="Pfam" id="PF08241">
    <property type="entry name" value="Methyltransf_11"/>
    <property type="match status" value="1"/>
</dbReference>
<dbReference type="InterPro" id="IPR029063">
    <property type="entry name" value="SAM-dependent_MTases_sf"/>
</dbReference>
<dbReference type="InterPro" id="IPR013216">
    <property type="entry name" value="Methyltransf_11"/>
</dbReference>
<gene>
    <name evidence="3" type="ORF">GCM10017771_03420</name>
</gene>
<reference evidence="3" key="1">
    <citation type="journal article" date="2014" name="Int. J. Syst. Evol. Microbiol.">
        <title>Complete genome sequence of Corynebacterium casei LMG S-19264T (=DSM 44701T), isolated from a smear-ripened cheese.</title>
        <authorList>
            <consortium name="US DOE Joint Genome Institute (JGI-PGF)"/>
            <person name="Walter F."/>
            <person name="Albersmeier A."/>
            <person name="Kalinowski J."/>
            <person name="Ruckert C."/>
        </authorList>
    </citation>
    <scope>NUCLEOTIDE SEQUENCE</scope>
    <source>
        <strain evidence="3">CGMCC 4.7403</strain>
    </source>
</reference>
<dbReference type="CDD" id="cd02440">
    <property type="entry name" value="AdoMet_MTases"/>
    <property type="match status" value="1"/>
</dbReference>
<dbReference type="Gene3D" id="3.40.50.150">
    <property type="entry name" value="Vaccinia Virus protein VP39"/>
    <property type="match status" value="1"/>
</dbReference>
<comment type="caution">
    <text evidence="3">The sequence shown here is derived from an EMBL/GenBank/DDBJ whole genome shotgun (WGS) entry which is preliminary data.</text>
</comment>
<evidence type="ECO:0000313" key="4">
    <source>
        <dbReference type="Proteomes" id="UP000603227"/>
    </source>
</evidence>
<reference evidence="3" key="2">
    <citation type="submission" date="2020-09" db="EMBL/GenBank/DDBJ databases">
        <authorList>
            <person name="Sun Q."/>
            <person name="Zhou Y."/>
        </authorList>
    </citation>
    <scope>NUCLEOTIDE SEQUENCE</scope>
    <source>
        <strain evidence="3">CGMCC 4.7403</strain>
    </source>
</reference>
<feature type="domain" description="Methyltransferase type 11" evidence="2">
    <location>
        <begin position="70"/>
        <end position="134"/>
    </location>
</feature>
<protein>
    <recommendedName>
        <fullName evidence="2">Methyltransferase type 11 domain-containing protein</fullName>
    </recommendedName>
</protein>
<evidence type="ECO:0000256" key="1">
    <source>
        <dbReference type="SAM" id="MobiDB-lite"/>
    </source>
</evidence>
<evidence type="ECO:0000313" key="3">
    <source>
        <dbReference type="EMBL" id="GHH81455.1"/>
    </source>
</evidence>
<name>A0A919GBH3_9ACTN</name>
<feature type="region of interest" description="Disordered" evidence="1">
    <location>
        <begin position="1"/>
        <end position="31"/>
    </location>
</feature>
<dbReference type="EMBL" id="BNAT01000001">
    <property type="protein sequence ID" value="GHH81455.1"/>
    <property type="molecule type" value="Genomic_DNA"/>
</dbReference>